<evidence type="ECO:0000313" key="6">
    <source>
        <dbReference type="EMBL" id="PNF28126.1"/>
    </source>
</evidence>
<dbReference type="PANTHER" id="PTHR11040:SF140">
    <property type="entry name" value="ZRT (ZRT), IRT- (IRT-) LIKE PROTEIN TRANSPORTER"/>
    <property type="match status" value="1"/>
</dbReference>
<feature type="transmembrane region" description="Helical" evidence="5">
    <location>
        <begin position="293"/>
        <end position="311"/>
    </location>
</feature>
<feature type="transmembrane region" description="Helical" evidence="5">
    <location>
        <begin position="6"/>
        <end position="26"/>
    </location>
</feature>
<dbReference type="GO" id="GO:0005385">
    <property type="term" value="F:zinc ion transmembrane transporter activity"/>
    <property type="evidence" value="ECO:0007669"/>
    <property type="project" value="TreeGrafter"/>
</dbReference>
<evidence type="ECO:0000256" key="2">
    <source>
        <dbReference type="ARBA" id="ARBA00022692"/>
    </source>
</evidence>
<dbReference type="PANTHER" id="PTHR11040">
    <property type="entry name" value="ZINC/IRON TRANSPORTER"/>
    <property type="match status" value="1"/>
</dbReference>
<feature type="transmembrane region" description="Helical" evidence="5">
    <location>
        <begin position="195"/>
        <end position="218"/>
    </location>
</feature>
<dbReference type="STRING" id="105785.A0A2J7QHT2"/>
<protein>
    <recommendedName>
        <fullName evidence="8">Zinc transporter ZIP1</fullName>
    </recommendedName>
</protein>
<feature type="transmembrane region" description="Helical" evidence="5">
    <location>
        <begin position="168"/>
        <end position="189"/>
    </location>
</feature>
<comment type="caution">
    <text evidence="6">The sequence shown here is derived from an EMBL/GenBank/DDBJ whole genome shotgun (WGS) entry which is preliminary data.</text>
</comment>
<evidence type="ECO:0000256" key="4">
    <source>
        <dbReference type="ARBA" id="ARBA00023136"/>
    </source>
</evidence>
<dbReference type="GO" id="GO:0005886">
    <property type="term" value="C:plasma membrane"/>
    <property type="evidence" value="ECO:0007669"/>
    <property type="project" value="TreeGrafter"/>
</dbReference>
<feature type="transmembrane region" description="Helical" evidence="5">
    <location>
        <begin position="263"/>
        <end position="281"/>
    </location>
</feature>
<sequence>MDVVTTKWIVLVTLFVTTFIFSMLPLKLISSLRNTADHLKRARFGRIISLLSCFAAGVFMGTGLLHLFPDVTEMLSKANVNLYMRSSFPVAEFTVAFGFLLVLVLEQIVQECKERRTEYNMLQGGTVRSNPANQSQVPEAEHQVEADSSRTVNVPVYHEPEPHPVLRALVLLFSLSLHSLLEGLAVGLQTDVSDLIQIFVAVVIHKTVIAFSLGLSLVQTELSLASIIKSNLLFSITSPLGICSAIALQQFGHSLNSSITNGILQGLACGTFVYVTFFEVLPHELNQKENRLLKLLALLLGFSVVCFVLFLDPAESPHCSHP</sequence>
<dbReference type="EMBL" id="NEVH01013972">
    <property type="protein sequence ID" value="PNF28125.1"/>
    <property type="molecule type" value="Genomic_DNA"/>
</dbReference>
<feature type="transmembrane region" description="Helical" evidence="5">
    <location>
        <begin position="47"/>
        <end position="68"/>
    </location>
</feature>
<proteinExistence type="predicted"/>
<dbReference type="AlphaFoldDB" id="A0A2J7QHT2"/>
<dbReference type="Proteomes" id="UP000235965">
    <property type="component" value="Unassembled WGS sequence"/>
</dbReference>
<keyword evidence="4 5" id="KW-0472">Membrane</keyword>
<reference evidence="6 7" key="1">
    <citation type="submission" date="2017-12" db="EMBL/GenBank/DDBJ databases">
        <title>Hemimetabolous genomes reveal molecular basis of termite eusociality.</title>
        <authorList>
            <person name="Harrison M.C."/>
            <person name="Jongepier E."/>
            <person name="Robertson H.M."/>
            <person name="Arning N."/>
            <person name="Bitard-Feildel T."/>
            <person name="Chao H."/>
            <person name="Childers C.P."/>
            <person name="Dinh H."/>
            <person name="Doddapaneni H."/>
            <person name="Dugan S."/>
            <person name="Gowin J."/>
            <person name="Greiner C."/>
            <person name="Han Y."/>
            <person name="Hu H."/>
            <person name="Hughes D.S.T."/>
            <person name="Huylmans A.-K."/>
            <person name="Kemena C."/>
            <person name="Kremer L.P.M."/>
            <person name="Lee S.L."/>
            <person name="Lopez-Ezquerra A."/>
            <person name="Mallet L."/>
            <person name="Monroy-Kuhn J.M."/>
            <person name="Moser A."/>
            <person name="Murali S.C."/>
            <person name="Muzny D.M."/>
            <person name="Otani S."/>
            <person name="Piulachs M.-D."/>
            <person name="Poelchau M."/>
            <person name="Qu J."/>
            <person name="Schaub F."/>
            <person name="Wada-Katsumata A."/>
            <person name="Worley K.C."/>
            <person name="Xie Q."/>
            <person name="Ylla G."/>
            <person name="Poulsen M."/>
            <person name="Gibbs R.A."/>
            <person name="Schal C."/>
            <person name="Richards S."/>
            <person name="Belles X."/>
            <person name="Korb J."/>
            <person name="Bornberg-Bauer E."/>
        </authorList>
    </citation>
    <scope>NUCLEOTIDE SEQUENCE [LARGE SCALE GENOMIC DNA]</scope>
    <source>
        <tissue evidence="6">Whole body</tissue>
    </source>
</reference>
<evidence type="ECO:0000256" key="3">
    <source>
        <dbReference type="ARBA" id="ARBA00022989"/>
    </source>
</evidence>
<evidence type="ECO:0000313" key="7">
    <source>
        <dbReference type="Proteomes" id="UP000235965"/>
    </source>
</evidence>
<evidence type="ECO:0000256" key="1">
    <source>
        <dbReference type="ARBA" id="ARBA00004141"/>
    </source>
</evidence>
<dbReference type="InParanoid" id="A0A2J7QHT2"/>
<accession>A0A2J7QHT2</accession>
<keyword evidence="2 5" id="KW-0812">Transmembrane</keyword>
<organism evidence="6 7">
    <name type="scientific">Cryptotermes secundus</name>
    <dbReference type="NCBI Taxonomy" id="105785"/>
    <lineage>
        <taxon>Eukaryota</taxon>
        <taxon>Metazoa</taxon>
        <taxon>Ecdysozoa</taxon>
        <taxon>Arthropoda</taxon>
        <taxon>Hexapoda</taxon>
        <taxon>Insecta</taxon>
        <taxon>Pterygota</taxon>
        <taxon>Neoptera</taxon>
        <taxon>Polyneoptera</taxon>
        <taxon>Dictyoptera</taxon>
        <taxon>Blattodea</taxon>
        <taxon>Blattoidea</taxon>
        <taxon>Termitoidae</taxon>
        <taxon>Kalotermitidae</taxon>
        <taxon>Cryptotermitinae</taxon>
        <taxon>Cryptotermes</taxon>
    </lineage>
</organism>
<keyword evidence="7" id="KW-1185">Reference proteome</keyword>
<feature type="transmembrane region" description="Helical" evidence="5">
    <location>
        <begin position="88"/>
        <end position="109"/>
    </location>
</feature>
<gene>
    <name evidence="6" type="ORF">B7P43_G11873</name>
</gene>
<comment type="subcellular location">
    <subcellularLocation>
        <location evidence="1">Membrane</location>
        <topology evidence="1">Multi-pass membrane protein</topology>
    </subcellularLocation>
</comment>
<name>A0A2J7QHT2_9NEOP</name>
<dbReference type="Pfam" id="PF02535">
    <property type="entry name" value="Zip"/>
    <property type="match status" value="1"/>
</dbReference>
<evidence type="ECO:0000256" key="5">
    <source>
        <dbReference type="SAM" id="Phobius"/>
    </source>
</evidence>
<dbReference type="InterPro" id="IPR003689">
    <property type="entry name" value="ZIP"/>
</dbReference>
<evidence type="ECO:0008006" key="8">
    <source>
        <dbReference type="Google" id="ProtNLM"/>
    </source>
</evidence>
<feature type="transmembrane region" description="Helical" evidence="5">
    <location>
        <begin position="230"/>
        <end position="251"/>
    </location>
</feature>
<dbReference type="EMBL" id="NEVH01013972">
    <property type="protein sequence ID" value="PNF28126.1"/>
    <property type="molecule type" value="Genomic_DNA"/>
</dbReference>
<keyword evidence="3 5" id="KW-1133">Transmembrane helix</keyword>
<dbReference type="OrthoDB" id="448280at2759"/>